<name>E6QML6_9ZZZZ</name>
<proteinExistence type="predicted"/>
<sequence>MCALAALLTAGVLSGCGNNFYFAGRVLPPSGIANRVLIAIQNPSAFSKGALEIVDAYYDIRQSYNDRIPGFSIAGYSGSLPSTIQNMPEEQLGAVYGFGDGSFTLINYQQEKNGGAAASIGSLSSSIFITRSLNFVFAADLQAHYLTVVDKIGNRQYSLGLPGVYHVSTNPGGSVALAFVQNSNYAYYPRKLQAFETTAYSGGPSTWPPNAIDCEPMNSPGMCLFEVADSSHHPIQFDRPIKALWTADGTSALILNCGPECGGNASSVSIVPIAPLIIQSGQQSGTIPSVPTNISTPGGASNGLVNSDTLYVYGQQPQPDGLFAGFLTVVNLTNNQAASPISVSDGAPGQPTKMLLADDNTLWLGSVRCEQGERYAKGEPYGCLTMFNTATNSVTMLEPFQGDLTGIAAIETLHKVYVAEGGQVYIFSTVNGTAINNFYVTVTGTAYDVAYMDATTDTDNTYY</sequence>
<dbReference type="EMBL" id="CABQ01000228">
    <property type="protein sequence ID" value="CBI08487.1"/>
    <property type="molecule type" value="Genomic_DNA"/>
</dbReference>
<accession>E6QML6</accession>
<dbReference type="InterPro" id="IPR011044">
    <property type="entry name" value="Quino_amine_DH_bsu"/>
</dbReference>
<dbReference type="AlphaFoldDB" id="E6QML6"/>
<reference evidence="1" key="1">
    <citation type="submission" date="2009-10" db="EMBL/GenBank/DDBJ databases">
        <title>Diversity of trophic interactions inside an arsenic-rich microbial ecosystem.</title>
        <authorList>
            <person name="Bertin P.N."/>
            <person name="Heinrich-Salmeron A."/>
            <person name="Pelletier E."/>
            <person name="Goulhen-Chollet F."/>
            <person name="Arsene-Ploetze F."/>
            <person name="Gallien S."/>
            <person name="Calteau A."/>
            <person name="Vallenet D."/>
            <person name="Casiot C."/>
            <person name="Chane-Woon-Ming B."/>
            <person name="Giloteaux L."/>
            <person name="Barakat M."/>
            <person name="Bonnefoy V."/>
            <person name="Bruneel O."/>
            <person name="Chandler M."/>
            <person name="Cleiss J."/>
            <person name="Duran R."/>
            <person name="Elbaz-Poulichet F."/>
            <person name="Fonknechten N."/>
            <person name="Lauga B."/>
            <person name="Mornico D."/>
            <person name="Ortet P."/>
            <person name="Schaeffer C."/>
            <person name="Siguier P."/>
            <person name="Alexander Thil Smith A."/>
            <person name="Van Dorsselaer A."/>
            <person name="Weissenbach J."/>
            <person name="Medigue C."/>
            <person name="Le Paslier D."/>
        </authorList>
    </citation>
    <scope>NUCLEOTIDE SEQUENCE</scope>
</reference>
<comment type="caution">
    <text evidence="1">The sequence shown here is derived from an EMBL/GenBank/DDBJ whole genome shotgun (WGS) entry which is preliminary data.</text>
</comment>
<protein>
    <submittedName>
        <fullName evidence="1">Uncharacterized protein</fullName>
    </submittedName>
</protein>
<evidence type="ECO:0000313" key="1">
    <source>
        <dbReference type="EMBL" id="CBI08487.1"/>
    </source>
</evidence>
<gene>
    <name evidence="1" type="ORF">CARN6_1961</name>
</gene>
<dbReference type="SUPFAM" id="SSF50969">
    <property type="entry name" value="YVTN repeat-like/Quinoprotein amine dehydrogenase"/>
    <property type="match status" value="1"/>
</dbReference>
<organism evidence="1">
    <name type="scientific">mine drainage metagenome</name>
    <dbReference type="NCBI Taxonomy" id="410659"/>
    <lineage>
        <taxon>unclassified sequences</taxon>
        <taxon>metagenomes</taxon>
        <taxon>ecological metagenomes</taxon>
    </lineage>
</organism>